<evidence type="ECO:0000256" key="1">
    <source>
        <dbReference type="SAM" id="MobiDB-lite"/>
    </source>
</evidence>
<dbReference type="STRING" id="913774.A0A0C3HTS1"/>
<dbReference type="EMBL" id="KN832871">
    <property type="protein sequence ID" value="KIN05617.1"/>
    <property type="molecule type" value="Genomic_DNA"/>
</dbReference>
<feature type="region of interest" description="Disordered" evidence="1">
    <location>
        <begin position="119"/>
        <end position="149"/>
    </location>
</feature>
<dbReference type="HOGENOM" id="CLU_080764_1_0_1"/>
<name>A0A0C3HTS1_OIDMZ</name>
<dbReference type="AlphaFoldDB" id="A0A0C3HTS1"/>
<proteinExistence type="predicted"/>
<dbReference type="OrthoDB" id="5397701at2759"/>
<reference evidence="2 3" key="1">
    <citation type="submission" date="2014-04" db="EMBL/GenBank/DDBJ databases">
        <authorList>
            <consortium name="DOE Joint Genome Institute"/>
            <person name="Kuo A."/>
            <person name="Martino E."/>
            <person name="Perotto S."/>
            <person name="Kohler A."/>
            <person name="Nagy L.G."/>
            <person name="Floudas D."/>
            <person name="Copeland A."/>
            <person name="Barry K.W."/>
            <person name="Cichocki N."/>
            <person name="Veneault-Fourrey C."/>
            <person name="LaButti K."/>
            <person name="Lindquist E.A."/>
            <person name="Lipzen A."/>
            <person name="Lundell T."/>
            <person name="Morin E."/>
            <person name="Murat C."/>
            <person name="Sun H."/>
            <person name="Tunlid A."/>
            <person name="Henrissat B."/>
            <person name="Grigoriev I.V."/>
            <person name="Hibbett D.S."/>
            <person name="Martin F."/>
            <person name="Nordberg H.P."/>
            <person name="Cantor M.N."/>
            <person name="Hua S.X."/>
        </authorList>
    </citation>
    <scope>NUCLEOTIDE SEQUENCE [LARGE SCALE GENOMIC DNA]</scope>
    <source>
        <strain evidence="2 3">Zn</strain>
    </source>
</reference>
<dbReference type="InParanoid" id="A0A0C3HTS1"/>
<gene>
    <name evidence="2" type="ORF">OIDMADRAFT_38114</name>
</gene>
<feature type="compositionally biased region" description="Gly residues" evidence="1">
    <location>
        <begin position="132"/>
        <end position="149"/>
    </location>
</feature>
<accession>A0A0C3HTS1</accession>
<reference evidence="3" key="2">
    <citation type="submission" date="2015-01" db="EMBL/GenBank/DDBJ databases">
        <title>Evolutionary Origins and Diversification of the Mycorrhizal Mutualists.</title>
        <authorList>
            <consortium name="DOE Joint Genome Institute"/>
            <consortium name="Mycorrhizal Genomics Consortium"/>
            <person name="Kohler A."/>
            <person name="Kuo A."/>
            <person name="Nagy L.G."/>
            <person name="Floudas D."/>
            <person name="Copeland A."/>
            <person name="Barry K.W."/>
            <person name="Cichocki N."/>
            <person name="Veneault-Fourrey C."/>
            <person name="LaButti K."/>
            <person name="Lindquist E.A."/>
            <person name="Lipzen A."/>
            <person name="Lundell T."/>
            <person name="Morin E."/>
            <person name="Murat C."/>
            <person name="Riley R."/>
            <person name="Ohm R."/>
            <person name="Sun H."/>
            <person name="Tunlid A."/>
            <person name="Henrissat B."/>
            <person name="Grigoriev I.V."/>
            <person name="Hibbett D.S."/>
            <person name="Martin F."/>
        </authorList>
    </citation>
    <scope>NUCLEOTIDE SEQUENCE [LARGE SCALE GENOMIC DNA]</scope>
    <source>
        <strain evidence="3">Zn</strain>
    </source>
</reference>
<keyword evidence="3" id="KW-1185">Reference proteome</keyword>
<dbReference type="PANTHER" id="PTHR37331:SF1">
    <property type="entry name" value="YALI0F11671P"/>
    <property type="match status" value="1"/>
</dbReference>
<organism evidence="2 3">
    <name type="scientific">Oidiodendron maius (strain Zn)</name>
    <dbReference type="NCBI Taxonomy" id="913774"/>
    <lineage>
        <taxon>Eukaryota</taxon>
        <taxon>Fungi</taxon>
        <taxon>Dikarya</taxon>
        <taxon>Ascomycota</taxon>
        <taxon>Pezizomycotina</taxon>
        <taxon>Leotiomycetes</taxon>
        <taxon>Leotiomycetes incertae sedis</taxon>
        <taxon>Myxotrichaceae</taxon>
        <taxon>Oidiodendron</taxon>
    </lineage>
</organism>
<evidence type="ECO:0000313" key="2">
    <source>
        <dbReference type="EMBL" id="KIN05617.1"/>
    </source>
</evidence>
<sequence>MLSSRTILRAYARSPLSASSPIYQPIRCIGTLQSNSHIYIHPSPSNPSTHILSLLPTSPPTSRLAIGTTTTLPPTPSSLAENPSFLSILSSVLAQHATQDPDVRSQAAVLASSSGAFLPGQKRAKTSREEGGAGGASGQGGAGGAGRGGWVHVADGRKAVDFGRIAEPEDIFGSVEVGAGGGFVREEGGMEGNFQWSGTYRVVTREGILGLSDFLRGKLIERLKEEEAKERRS</sequence>
<dbReference type="PANTHER" id="PTHR37331">
    <property type="entry name" value="YALI0F11671P"/>
    <property type="match status" value="1"/>
</dbReference>
<evidence type="ECO:0000313" key="3">
    <source>
        <dbReference type="Proteomes" id="UP000054321"/>
    </source>
</evidence>
<dbReference type="Proteomes" id="UP000054321">
    <property type="component" value="Unassembled WGS sequence"/>
</dbReference>
<protein>
    <submittedName>
        <fullName evidence="2">Uncharacterized protein</fullName>
    </submittedName>
</protein>